<name>A0A3S4IM67_SALET</name>
<evidence type="ECO:0000313" key="1">
    <source>
        <dbReference type="EMBL" id="VEA03332.1"/>
    </source>
</evidence>
<proteinExistence type="predicted"/>
<dbReference type="EMBL" id="LR134142">
    <property type="protein sequence ID" value="VEA03332.1"/>
    <property type="molecule type" value="Genomic_DNA"/>
</dbReference>
<dbReference type="AlphaFoldDB" id="A0A3S4IM67"/>
<accession>A0A3S4IM67</accession>
<sequence>MVISVIDLTGKYQIATQFLKTPFPLLVLVQLAGIHRAIVLPVMAQSLKRFLKPGLILSRRIRLCQILVKNPWSTQKHVDLPLYIQTHFLSTVAITSCVYIPVVSDIPARCVDDVRCND</sequence>
<dbReference type="Proteomes" id="UP000276345">
    <property type="component" value="Chromosome"/>
</dbReference>
<protein>
    <submittedName>
        <fullName evidence="1">Uncharacterized protein</fullName>
    </submittedName>
</protein>
<reference evidence="1 2" key="1">
    <citation type="submission" date="2018-12" db="EMBL/GenBank/DDBJ databases">
        <authorList>
            <consortium name="Pathogen Informatics"/>
        </authorList>
    </citation>
    <scope>NUCLEOTIDE SEQUENCE [LARGE SCALE GENOMIC DNA]</scope>
    <source>
        <strain evidence="1 2">NCTC7406</strain>
    </source>
</reference>
<evidence type="ECO:0000313" key="2">
    <source>
        <dbReference type="Proteomes" id="UP000276345"/>
    </source>
</evidence>
<organism evidence="1 2">
    <name type="scientific">Salmonella enterica subsp. enterica serovar Sanjuan</name>
    <dbReference type="NCBI Taxonomy" id="1160765"/>
    <lineage>
        <taxon>Bacteria</taxon>
        <taxon>Pseudomonadati</taxon>
        <taxon>Pseudomonadota</taxon>
        <taxon>Gammaproteobacteria</taxon>
        <taxon>Enterobacterales</taxon>
        <taxon>Enterobacteriaceae</taxon>
        <taxon>Salmonella</taxon>
    </lineage>
</organism>
<gene>
    <name evidence="1" type="ORF">NCTC7406_00811</name>
</gene>